<gene>
    <name evidence="13" type="ORF">ENW96_08815</name>
</gene>
<protein>
    <recommendedName>
        <fullName evidence="14">Sodium:solute symporter</fullName>
    </recommendedName>
</protein>
<reference evidence="13" key="1">
    <citation type="journal article" date="2020" name="mSystems">
        <title>Genome- and Community-Level Interaction Insights into Carbon Utilization and Element Cycling Functions of Hydrothermarchaeota in Hydrothermal Sediment.</title>
        <authorList>
            <person name="Zhou Z."/>
            <person name="Liu Y."/>
            <person name="Xu W."/>
            <person name="Pan J."/>
            <person name="Luo Z.H."/>
            <person name="Li M."/>
        </authorList>
    </citation>
    <scope>NUCLEOTIDE SEQUENCE [LARGE SCALE GENOMIC DNA]</scope>
    <source>
        <strain evidence="13">SpSt-897</strain>
    </source>
</reference>
<keyword evidence="6 12" id="KW-1133">Transmembrane helix</keyword>
<dbReference type="NCBIfam" id="TIGR00813">
    <property type="entry name" value="sss"/>
    <property type="match status" value="1"/>
</dbReference>
<evidence type="ECO:0000256" key="8">
    <source>
        <dbReference type="ARBA" id="ARBA00023065"/>
    </source>
</evidence>
<keyword evidence="10" id="KW-0739">Sodium transport</keyword>
<dbReference type="PANTHER" id="PTHR42985">
    <property type="entry name" value="SODIUM-COUPLED MONOCARBOXYLATE TRANSPORTER"/>
    <property type="match status" value="1"/>
</dbReference>
<evidence type="ECO:0000256" key="6">
    <source>
        <dbReference type="ARBA" id="ARBA00022989"/>
    </source>
</evidence>
<proteinExistence type="inferred from homology"/>
<dbReference type="InterPro" id="IPR001734">
    <property type="entry name" value="Na/solute_symporter"/>
</dbReference>
<dbReference type="InterPro" id="IPR051163">
    <property type="entry name" value="Sodium:Solute_Symporter_SSF"/>
</dbReference>
<keyword evidence="4" id="KW-1003">Cell membrane</keyword>
<keyword evidence="9 12" id="KW-0472">Membrane</keyword>
<comment type="similarity">
    <text evidence="2 11">Belongs to the sodium:solute symporter (SSF) (TC 2.A.21) family.</text>
</comment>
<evidence type="ECO:0000256" key="3">
    <source>
        <dbReference type="ARBA" id="ARBA00022448"/>
    </source>
</evidence>
<feature type="transmembrane region" description="Helical" evidence="12">
    <location>
        <begin position="55"/>
        <end position="75"/>
    </location>
</feature>
<dbReference type="InterPro" id="IPR038377">
    <property type="entry name" value="Na/Glc_symporter_sf"/>
</dbReference>
<evidence type="ECO:0000256" key="11">
    <source>
        <dbReference type="RuleBase" id="RU362091"/>
    </source>
</evidence>
<keyword evidence="5 12" id="KW-0812">Transmembrane</keyword>
<evidence type="ECO:0000256" key="10">
    <source>
        <dbReference type="ARBA" id="ARBA00023201"/>
    </source>
</evidence>
<keyword evidence="3" id="KW-0813">Transport</keyword>
<dbReference type="GO" id="GO:0006814">
    <property type="term" value="P:sodium ion transport"/>
    <property type="evidence" value="ECO:0007669"/>
    <property type="project" value="UniProtKB-KW"/>
</dbReference>
<evidence type="ECO:0000256" key="12">
    <source>
        <dbReference type="SAM" id="Phobius"/>
    </source>
</evidence>
<feature type="transmembrane region" description="Helical" evidence="12">
    <location>
        <begin position="334"/>
        <end position="359"/>
    </location>
</feature>
<evidence type="ECO:0008006" key="14">
    <source>
        <dbReference type="Google" id="ProtNLM"/>
    </source>
</evidence>
<comment type="subcellular location">
    <subcellularLocation>
        <location evidence="1">Cell membrane</location>
        <topology evidence="1">Multi-pass membrane protein</topology>
    </subcellularLocation>
</comment>
<evidence type="ECO:0000256" key="4">
    <source>
        <dbReference type="ARBA" id="ARBA00022475"/>
    </source>
</evidence>
<feature type="transmembrane region" description="Helical" evidence="12">
    <location>
        <begin position="513"/>
        <end position="535"/>
    </location>
</feature>
<dbReference type="GO" id="GO:0015293">
    <property type="term" value="F:symporter activity"/>
    <property type="evidence" value="ECO:0007669"/>
    <property type="project" value="TreeGrafter"/>
</dbReference>
<accession>A0A7C3Z916</accession>
<evidence type="ECO:0000313" key="13">
    <source>
        <dbReference type="EMBL" id="HGF34470.1"/>
    </source>
</evidence>
<evidence type="ECO:0000256" key="1">
    <source>
        <dbReference type="ARBA" id="ARBA00004651"/>
    </source>
</evidence>
<feature type="transmembrane region" description="Helical" evidence="12">
    <location>
        <begin position="429"/>
        <end position="451"/>
    </location>
</feature>
<evidence type="ECO:0000256" key="2">
    <source>
        <dbReference type="ARBA" id="ARBA00006434"/>
    </source>
</evidence>
<comment type="caution">
    <text evidence="13">The sequence shown here is derived from an EMBL/GenBank/DDBJ whole genome shotgun (WGS) entry which is preliminary data.</text>
</comment>
<evidence type="ECO:0000256" key="9">
    <source>
        <dbReference type="ARBA" id="ARBA00023136"/>
    </source>
</evidence>
<keyword evidence="7" id="KW-0915">Sodium</keyword>
<feature type="transmembrane region" description="Helical" evidence="12">
    <location>
        <begin position="386"/>
        <end position="408"/>
    </location>
</feature>
<evidence type="ECO:0000256" key="5">
    <source>
        <dbReference type="ARBA" id="ARBA00022692"/>
    </source>
</evidence>
<organism evidence="13">
    <name type="scientific">Desulfobacca acetoxidans</name>
    <dbReference type="NCBI Taxonomy" id="60893"/>
    <lineage>
        <taxon>Bacteria</taxon>
        <taxon>Pseudomonadati</taxon>
        <taxon>Thermodesulfobacteriota</taxon>
        <taxon>Desulfobaccia</taxon>
        <taxon>Desulfobaccales</taxon>
        <taxon>Desulfobaccaceae</taxon>
        <taxon>Desulfobacca</taxon>
    </lineage>
</organism>
<keyword evidence="8" id="KW-0406">Ion transport</keyword>
<dbReference type="PANTHER" id="PTHR42985:SF47">
    <property type="entry name" value="INTEGRAL MEMBRANE TRANSPORT PROTEIN"/>
    <property type="match status" value="1"/>
</dbReference>
<sequence length="543" mass="59868">MTDDFRCDFSPGNSNDQPFPNQFRQIHLELILAKMLGLSPMEMPPFFQGASRLTWPDYVVVLLLLALMIFVGMYFGREEKSTNDFFLGGRKIPWWAACLSFVATEVSAVTLISVPAIAYMENWEYAQFFIGSFLARVVIAFLFIPAFYRYNCTSIYEFLKYRFGPETQIAGSLLFFITRLLASGVRLMAACLAVSVLIGWSILPPILLFSVVCILYIAWGGIKAVVWTNVIQTLTFTAAGVVALVFLLTHIDGGAAAVAVVAGEAGKLRVFDWGPGLADSGGAEFLRRLVSDPNFFLLAALNGLFGSMAAFGTDQELMQRLLTVETRQESQKTMLTTPFASLTVLLLFLSIGACLYVFFAQHPGFPLPEKLDAIFPHFVGEVMPPVLRGLMLAAIIMASIDSPLGSLTSSFVTDIYRPVIFSSGTESHYLLISRICVVGFGILLAFIAYFFSHFEKILWLAFKIGGVTYGSLLGVFLLGLLTTRRANWVNVAAMILAALSMLVLLILSEKHIIPLGWTWLLLIGTFLTFTAGFVFGKKEKQAA</sequence>
<feature type="transmembrane region" description="Helical" evidence="12">
    <location>
        <begin position="457"/>
        <end position="481"/>
    </location>
</feature>
<dbReference type="Pfam" id="PF00474">
    <property type="entry name" value="SSF"/>
    <property type="match status" value="1"/>
</dbReference>
<feature type="transmembrane region" description="Helical" evidence="12">
    <location>
        <begin position="95"/>
        <end position="119"/>
    </location>
</feature>
<feature type="transmembrane region" description="Helical" evidence="12">
    <location>
        <begin position="488"/>
        <end position="507"/>
    </location>
</feature>
<feature type="transmembrane region" description="Helical" evidence="12">
    <location>
        <begin position="295"/>
        <end position="313"/>
    </location>
</feature>
<dbReference type="GO" id="GO:0005886">
    <property type="term" value="C:plasma membrane"/>
    <property type="evidence" value="ECO:0007669"/>
    <property type="project" value="UniProtKB-SubCell"/>
</dbReference>
<dbReference type="AlphaFoldDB" id="A0A7C3Z916"/>
<dbReference type="PROSITE" id="PS50283">
    <property type="entry name" value="NA_SOLUT_SYMP_3"/>
    <property type="match status" value="1"/>
</dbReference>
<dbReference type="Gene3D" id="1.20.1730.10">
    <property type="entry name" value="Sodium/glucose cotransporter"/>
    <property type="match status" value="1"/>
</dbReference>
<evidence type="ECO:0000256" key="7">
    <source>
        <dbReference type="ARBA" id="ARBA00023053"/>
    </source>
</evidence>
<feature type="transmembrane region" description="Helical" evidence="12">
    <location>
        <begin position="125"/>
        <end position="148"/>
    </location>
</feature>
<feature type="transmembrane region" description="Helical" evidence="12">
    <location>
        <begin position="206"/>
        <end position="226"/>
    </location>
</feature>
<name>A0A7C3Z916_9BACT</name>
<dbReference type="EMBL" id="DTMF01000212">
    <property type="protein sequence ID" value="HGF34470.1"/>
    <property type="molecule type" value="Genomic_DNA"/>
</dbReference>
<feature type="transmembrane region" description="Helical" evidence="12">
    <location>
        <begin position="169"/>
        <end position="200"/>
    </location>
</feature>